<dbReference type="SFLD" id="SFLDG00002">
    <property type="entry name" value="C1.7:_P-type_atpase_like"/>
    <property type="match status" value="1"/>
</dbReference>
<organism evidence="12 13">
    <name type="scientific">Aquifex aeolicus (strain VF5)</name>
    <dbReference type="NCBI Taxonomy" id="224324"/>
    <lineage>
        <taxon>Bacteria</taxon>
        <taxon>Pseudomonadati</taxon>
        <taxon>Aquificota</taxon>
        <taxon>Aquificia</taxon>
        <taxon>Aquificales</taxon>
        <taxon>Aquificaceae</taxon>
        <taxon>Aquifex</taxon>
    </lineage>
</organism>
<reference evidence="12 13" key="1">
    <citation type="journal article" date="1998" name="Nature">
        <title>The complete genome of the hyperthermophilic bacterium Aquifex aeolicus.</title>
        <authorList>
            <person name="Deckert G."/>
            <person name="Warren P.V."/>
            <person name="Gaasterland T."/>
            <person name="Young W.G."/>
            <person name="Lenox A.L."/>
            <person name="Graham D.E."/>
            <person name="Overbeek R."/>
            <person name="Snead M.A."/>
            <person name="Keller M."/>
            <person name="Aujay M."/>
            <person name="Huber R."/>
            <person name="Feldman R.A."/>
            <person name="Short J.M."/>
            <person name="Olson G.J."/>
            <person name="Swanson R.V."/>
        </authorList>
    </citation>
    <scope>NUCLEOTIDE SEQUENCE [LARGE SCALE GENOMIC DNA]</scope>
    <source>
        <strain evidence="12 13">VF5</strain>
    </source>
</reference>
<keyword evidence="2" id="KW-0597">Phosphoprotein</keyword>
<evidence type="ECO:0000256" key="1">
    <source>
        <dbReference type="ARBA" id="ARBA00004127"/>
    </source>
</evidence>
<dbReference type="GO" id="GO:0005388">
    <property type="term" value="F:P-type calcium transporter activity"/>
    <property type="evidence" value="ECO:0000318"/>
    <property type="project" value="GO_Central"/>
</dbReference>
<dbReference type="RefSeq" id="WP_010880436.1">
    <property type="nucleotide sequence ID" value="NC_000918.1"/>
</dbReference>
<dbReference type="InterPro" id="IPR059000">
    <property type="entry name" value="ATPase_P-type_domA"/>
</dbReference>
<dbReference type="Pfam" id="PF00690">
    <property type="entry name" value="Cation_ATPase_N"/>
    <property type="match status" value="1"/>
</dbReference>
<dbReference type="SFLD" id="SFLDF00027">
    <property type="entry name" value="p-type_atpase"/>
    <property type="match status" value="1"/>
</dbReference>
<keyword evidence="9 10" id="KW-0472">Membrane</keyword>
<dbReference type="Gene3D" id="3.40.1110.10">
    <property type="entry name" value="Calcium-transporting ATPase, cytoplasmic domain N"/>
    <property type="match status" value="2"/>
</dbReference>
<feature type="transmembrane region" description="Helical" evidence="10">
    <location>
        <begin position="706"/>
        <end position="725"/>
    </location>
</feature>
<keyword evidence="5" id="KW-0067">ATP-binding</keyword>
<dbReference type="HOGENOM" id="CLU_002360_9_0_0"/>
<feature type="transmembrane region" description="Helical" evidence="10">
    <location>
        <begin position="775"/>
        <end position="795"/>
    </location>
</feature>
<dbReference type="KEGG" id="aae:aq_724"/>
<dbReference type="InterPro" id="IPR023299">
    <property type="entry name" value="ATPase_P-typ_cyto_dom_N"/>
</dbReference>
<dbReference type="InParanoid" id="O66938"/>
<dbReference type="InterPro" id="IPR023298">
    <property type="entry name" value="ATPase_P-typ_TM_dom_sf"/>
</dbReference>
<evidence type="ECO:0000259" key="11">
    <source>
        <dbReference type="SMART" id="SM00831"/>
    </source>
</evidence>
<dbReference type="SFLD" id="SFLDS00003">
    <property type="entry name" value="Haloacid_Dehalogenase"/>
    <property type="match status" value="1"/>
</dbReference>
<dbReference type="NCBIfam" id="TIGR01494">
    <property type="entry name" value="ATPase_P-type"/>
    <property type="match status" value="2"/>
</dbReference>
<protein>
    <submittedName>
        <fullName evidence="12">Cation transporting ATPase (E1-E2 family)</fullName>
    </submittedName>
</protein>
<dbReference type="Proteomes" id="UP000000798">
    <property type="component" value="Chromosome"/>
</dbReference>
<dbReference type="PIR" id="F70363">
    <property type="entry name" value="F70363"/>
</dbReference>
<dbReference type="PRINTS" id="PR00119">
    <property type="entry name" value="CATATPASE"/>
</dbReference>
<dbReference type="GO" id="GO:0005524">
    <property type="term" value="F:ATP binding"/>
    <property type="evidence" value="ECO:0007669"/>
    <property type="project" value="UniProtKB-KW"/>
</dbReference>
<dbReference type="PANTHER" id="PTHR42861">
    <property type="entry name" value="CALCIUM-TRANSPORTING ATPASE"/>
    <property type="match status" value="1"/>
</dbReference>
<feature type="domain" description="Cation-transporting P-type ATPase N-terminal" evidence="11">
    <location>
        <begin position="3"/>
        <end position="75"/>
    </location>
</feature>
<dbReference type="GO" id="GO:0016887">
    <property type="term" value="F:ATP hydrolysis activity"/>
    <property type="evidence" value="ECO:0007669"/>
    <property type="project" value="InterPro"/>
</dbReference>
<dbReference type="PROSITE" id="PS00154">
    <property type="entry name" value="ATPASE_E1_E2"/>
    <property type="match status" value="1"/>
</dbReference>
<keyword evidence="7" id="KW-1278">Translocase</keyword>
<evidence type="ECO:0000256" key="2">
    <source>
        <dbReference type="ARBA" id="ARBA00022553"/>
    </source>
</evidence>
<dbReference type="InterPro" id="IPR004014">
    <property type="entry name" value="ATPase_P-typ_cation-transptr_N"/>
</dbReference>
<keyword evidence="8 10" id="KW-1133">Transmembrane helix</keyword>
<keyword evidence="6" id="KW-0460">Magnesium</keyword>
<keyword evidence="3 10" id="KW-0812">Transmembrane</keyword>
<name>O66938_AQUAE</name>
<dbReference type="FunFam" id="3.40.1110.10:FF:000362">
    <property type="match status" value="1"/>
</dbReference>
<dbReference type="Pfam" id="PF00122">
    <property type="entry name" value="E1-E2_ATPase"/>
    <property type="match status" value="1"/>
</dbReference>
<dbReference type="SUPFAM" id="SSF81653">
    <property type="entry name" value="Calcium ATPase, transduction domain A"/>
    <property type="match status" value="1"/>
</dbReference>
<evidence type="ECO:0000256" key="7">
    <source>
        <dbReference type="ARBA" id="ARBA00022967"/>
    </source>
</evidence>
<keyword evidence="13" id="KW-1185">Reference proteome</keyword>
<evidence type="ECO:0000313" key="12">
    <source>
        <dbReference type="EMBL" id="AAC06899.1"/>
    </source>
</evidence>
<sequence length="835" mass="94219">MLKAHSLSPEEILRILKTDRRGLSEEEAKKRLKIYGKNEIEEEEESLIKVFFRQFNNPFVYILFVASGISAYIGKKEDSLIILAIIFVNSLLGFFQEFRAITSLKALKKLTEVKTKVYRDGKLKVIPASELVPGDVVYIQEGDVVPADIRLIESVGLMVDESVLTGESVPVEKNADVVLPEDTPVYNRSNVVFKGTHVVKGWAVGVVYATGRQTEFGKISEKAKEKSPETPLMRALKKFSLAWMVIIFFLLSILFLIGIYQGRDIYEVLLLIVSELVSAVPEGLPLVITFTLVIGAIALSRRKVLIRYLPATETLGSTTFICSDKTGTITEGKLKVQEFFALNEKFLNLISALCNSSDGESGDPVDLALLRWLEENDIDWKKLREEYRTVKVFPFDTKKRYMAVIVEKEGKYYLLVKGAFETLSNFSEGISEELIKVHDVLAENGLRVLFFAYAEIPEPVEDIESLKLKPAGFVGFLDPPKEGVKEAVVNARRAGIRVIMITGDNLKTAVAVAKQTEIYREGDLAVEGKDLSKYSDAELYNLLKRVSVIARALPEDKYRVVKVLQEKGEIVAVTGDGVNDVPALKVADIGVAMGSGTEAAKSVAKMVITDNNLKVIVEAVRWGRIIVRNIKRAITYLLTTSFGEITLLSSAILMKLPLPLYPTQILWINIVTDGVQDKTFPFNKEEIDVMKEKPQKPEKVFLDKRLFLRFLTGGLFIGFINLILFKHLLSVYSYEVAVTITFTSMVVNQWAVGIQTVRDYPFFYKPWRNFQMNPYIFIGIFIGLILQLLAIYVFPNYFHAVPLSLEHWFYVILTTLSVFIFIEIRKLVFTIFSER</sequence>
<dbReference type="SUPFAM" id="SSF81660">
    <property type="entry name" value="Metal cation-transporting ATPase, ATP-binding domain N"/>
    <property type="match status" value="1"/>
</dbReference>
<dbReference type="STRING" id="224324.aq_724"/>
<gene>
    <name evidence="12" type="primary">ctrA1</name>
    <name evidence="12" type="ordered locus">aq_724</name>
</gene>
<dbReference type="AlphaFoldDB" id="O66938"/>
<evidence type="ECO:0000256" key="9">
    <source>
        <dbReference type="ARBA" id="ARBA00023136"/>
    </source>
</evidence>
<dbReference type="FunFam" id="2.70.150.10:FF:000160">
    <property type="entry name" value="Sarcoplasmic/endoplasmic reticulum calcium ATPase 1"/>
    <property type="match status" value="1"/>
</dbReference>
<dbReference type="InterPro" id="IPR008250">
    <property type="entry name" value="ATPase_P-typ_transduc_dom_A_sf"/>
</dbReference>
<feature type="transmembrane region" description="Helical" evidence="10">
    <location>
        <begin position="58"/>
        <end position="74"/>
    </location>
</feature>
<feature type="transmembrane region" description="Helical" evidence="10">
    <location>
        <begin position="807"/>
        <end position="828"/>
    </location>
</feature>
<evidence type="ECO:0000256" key="6">
    <source>
        <dbReference type="ARBA" id="ARBA00022842"/>
    </source>
</evidence>
<evidence type="ECO:0000256" key="8">
    <source>
        <dbReference type="ARBA" id="ARBA00022989"/>
    </source>
</evidence>
<dbReference type="Pfam" id="PF00702">
    <property type="entry name" value="Hydrolase"/>
    <property type="match status" value="1"/>
</dbReference>
<feature type="transmembrane region" description="Helical" evidence="10">
    <location>
        <begin position="280"/>
        <end position="299"/>
    </location>
</feature>
<dbReference type="eggNOG" id="COG0474">
    <property type="taxonomic scope" value="Bacteria"/>
</dbReference>
<dbReference type="TCDB" id="3.A.3.2.24">
    <property type="family name" value="the p-type atpase (p-atpase) superfamily"/>
</dbReference>
<dbReference type="SMART" id="SM00831">
    <property type="entry name" value="Cation_ATPase_N"/>
    <property type="match status" value="1"/>
</dbReference>
<dbReference type="InterPro" id="IPR001757">
    <property type="entry name" value="P_typ_ATPase"/>
</dbReference>
<dbReference type="GO" id="GO:0005886">
    <property type="term" value="C:plasma membrane"/>
    <property type="evidence" value="ECO:0000318"/>
    <property type="project" value="GO_Central"/>
</dbReference>
<dbReference type="PATRIC" id="fig|224324.8.peg.581"/>
<dbReference type="OrthoDB" id="9779at2"/>
<dbReference type="Gene3D" id="3.40.50.1000">
    <property type="entry name" value="HAD superfamily/HAD-like"/>
    <property type="match status" value="2"/>
</dbReference>
<keyword evidence="4" id="KW-0547">Nucleotide-binding</keyword>
<dbReference type="Gene3D" id="2.70.150.10">
    <property type="entry name" value="Calcium-transporting ATPase, cytoplasmic transduction domain A"/>
    <property type="match status" value="1"/>
</dbReference>
<dbReference type="InterPro" id="IPR023214">
    <property type="entry name" value="HAD_sf"/>
</dbReference>
<evidence type="ECO:0000256" key="5">
    <source>
        <dbReference type="ARBA" id="ARBA00022840"/>
    </source>
</evidence>
<evidence type="ECO:0000256" key="4">
    <source>
        <dbReference type="ARBA" id="ARBA00022741"/>
    </source>
</evidence>
<evidence type="ECO:0000256" key="3">
    <source>
        <dbReference type="ARBA" id="ARBA00022692"/>
    </source>
</evidence>
<proteinExistence type="predicted"/>
<dbReference type="Pfam" id="PF00689">
    <property type="entry name" value="Cation_ATPase_C"/>
    <property type="match status" value="1"/>
</dbReference>
<dbReference type="SUPFAM" id="SSF81665">
    <property type="entry name" value="Calcium ATPase, transmembrane domain M"/>
    <property type="match status" value="1"/>
</dbReference>
<evidence type="ECO:0000313" key="13">
    <source>
        <dbReference type="Proteomes" id="UP000000798"/>
    </source>
</evidence>
<dbReference type="InterPro" id="IPR044492">
    <property type="entry name" value="P_typ_ATPase_HD_dom"/>
</dbReference>
<dbReference type="InterPro" id="IPR036412">
    <property type="entry name" value="HAD-like_sf"/>
</dbReference>
<feature type="transmembrane region" description="Helical" evidence="10">
    <location>
        <begin position="80"/>
        <end position="98"/>
    </location>
</feature>
<dbReference type="PRINTS" id="PR00120">
    <property type="entry name" value="HATPASE"/>
</dbReference>
<evidence type="ECO:0000256" key="10">
    <source>
        <dbReference type="SAM" id="Phobius"/>
    </source>
</evidence>
<dbReference type="SUPFAM" id="SSF56784">
    <property type="entry name" value="HAD-like"/>
    <property type="match status" value="1"/>
</dbReference>
<dbReference type="GO" id="GO:0012505">
    <property type="term" value="C:endomembrane system"/>
    <property type="evidence" value="ECO:0007669"/>
    <property type="project" value="UniProtKB-SubCell"/>
</dbReference>
<dbReference type="InterPro" id="IPR006068">
    <property type="entry name" value="ATPase_P-typ_cation-transptr_C"/>
</dbReference>
<dbReference type="EMBL" id="AE000657">
    <property type="protein sequence ID" value="AAC06899.1"/>
    <property type="molecule type" value="Genomic_DNA"/>
</dbReference>
<dbReference type="EnsemblBacteria" id="AAC06899">
    <property type="protein sequence ID" value="AAC06899"/>
    <property type="gene ID" value="aq_724"/>
</dbReference>
<dbReference type="FunFam" id="3.40.50.1000:FF:000193">
    <property type="entry name" value="Plasma membrane calcium-transporting ATPase 2"/>
    <property type="match status" value="1"/>
</dbReference>
<dbReference type="Gene3D" id="1.20.1110.10">
    <property type="entry name" value="Calcium-transporting ATPase, transmembrane domain"/>
    <property type="match status" value="2"/>
</dbReference>
<dbReference type="FunCoup" id="O66938">
    <property type="interactions" value="186"/>
</dbReference>
<feature type="transmembrane region" description="Helical" evidence="10">
    <location>
        <begin position="731"/>
        <end position="754"/>
    </location>
</feature>
<accession>O66938</accession>
<comment type="subcellular location">
    <subcellularLocation>
        <location evidence="1">Endomembrane system</location>
        <topology evidence="1">Multi-pass membrane protein</topology>
    </subcellularLocation>
</comment>
<feature type="transmembrane region" description="Helical" evidence="10">
    <location>
        <begin position="241"/>
        <end position="260"/>
    </location>
</feature>
<dbReference type="InterPro" id="IPR018303">
    <property type="entry name" value="ATPase_P-typ_P_site"/>
</dbReference>